<protein>
    <submittedName>
        <fullName evidence="2">Sigma-70 family RNA polymerase sigma factor</fullName>
    </submittedName>
</protein>
<evidence type="ECO:0000313" key="2">
    <source>
        <dbReference type="EMBL" id="MFC5454895.1"/>
    </source>
</evidence>
<gene>
    <name evidence="2" type="ORF">ACFQDI_08530</name>
</gene>
<comment type="caution">
    <text evidence="2">The sequence shown here is derived from an EMBL/GenBank/DDBJ whole genome shotgun (WGS) entry which is preliminary data.</text>
</comment>
<dbReference type="Proteomes" id="UP001596052">
    <property type="component" value="Unassembled WGS sequence"/>
</dbReference>
<evidence type="ECO:0000313" key="3">
    <source>
        <dbReference type="Proteomes" id="UP001596052"/>
    </source>
</evidence>
<sequence length="247" mass="27290">MSLPLSRPHSPPQTSFCFHTTRWSHVCRAQADSEDGKRALADLCDAYYEPVVSWLRCELRDADAAREASHAFFAYLLGSETPLAADRQRGRFRSYLLGAVKHFLSNHRALGQSIKRGGGLTWSALENDETRAVADATQPSPDAAFDRQWALTLLGLTLEGLRQECAAEGRALEFDKLQPWLTGDADHGDQGALAVELGMNLNSLKSQIRRLRSRFRTLLKLQIAATLNEGGSVEEEMAVLLATLRPG</sequence>
<evidence type="ECO:0000256" key="1">
    <source>
        <dbReference type="SAM" id="Coils"/>
    </source>
</evidence>
<proteinExistence type="predicted"/>
<organism evidence="2 3">
    <name type="scientific">Prosthecobacter fluviatilis</name>
    <dbReference type="NCBI Taxonomy" id="445931"/>
    <lineage>
        <taxon>Bacteria</taxon>
        <taxon>Pseudomonadati</taxon>
        <taxon>Verrucomicrobiota</taxon>
        <taxon>Verrucomicrobiia</taxon>
        <taxon>Verrucomicrobiales</taxon>
        <taxon>Verrucomicrobiaceae</taxon>
        <taxon>Prosthecobacter</taxon>
    </lineage>
</organism>
<name>A0ABW0KNB8_9BACT</name>
<reference evidence="3" key="1">
    <citation type="journal article" date="2019" name="Int. J. Syst. Evol. Microbiol.">
        <title>The Global Catalogue of Microorganisms (GCM) 10K type strain sequencing project: providing services to taxonomists for standard genome sequencing and annotation.</title>
        <authorList>
            <consortium name="The Broad Institute Genomics Platform"/>
            <consortium name="The Broad Institute Genome Sequencing Center for Infectious Disease"/>
            <person name="Wu L."/>
            <person name="Ma J."/>
        </authorList>
    </citation>
    <scope>NUCLEOTIDE SEQUENCE [LARGE SCALE GENOMIC DNA]</scope>
    <source>
        <strain evidence="3">CGMCC 4.1469</strain>
    </source>
</reference>
<accession>A0ABW0KNB8</accession>
<dbReference type="EMBL" id="JBHSMQ010000002">
    <property type="protein sequence ID" value="MFC5454895.1"/>
    <property type="molecule type" value="Genomic_DNA"/>
</dbReference>
<keyword evidence="1" id="KW-0175">Coiled coil</keyword>
<keyword evidence="3" id="KW-1185">Reference proteome</keyword>
<feature type="coiled-coil region" evidence="1">
    <location>
        <begin position="194"/>
        <end position="221"/>
    </location>
</feature>
<dbReference type="RefSeq" id="WP_377165442.1">
    <property type="nucleotide sequence ID" value="NZ_JBHSMQ010000002.1"/>
</dbReference>